<dbReference type="InterPro" id="IPR000601">
    <property type="entry name" value="PKD_dom"/>
</dbReference>
<dbReference type="PANTHER" id="PTHR36842">
    <property type="entry name" value="PROTEIN TOLB HOMOLOG"/>
    <property type="match status" value="1"/>
</dbReference>
<dbReference type="AlphaFoldDB" id="A0A0C5WKE9"/>
<dbReference type="KEGG" id="sze:AW14_05760"/>
<keyword evidence="4" id="KW-1185">Reference proteome</keyword>
<dbReference type="Gene3D" id="2.60.40.10">
    <property type="entry name" value="Immunoglobulins"/>
    <property type="match status" value="2"/>
</dbReference>
<evidence type="ECO:0000313" key="3">
    <source>
        <dbReference type="EMBL" id="AJR03225.1"/>
    </source>
</evidence>
<accession>A0A0C5WKE9</accession>
<keyword evidence="1" id="KW-0732">Signal</keyword>
<dbReference type="InterPro" id="IPR022409">
    <property type="entry name" value="PKD/Chitinase_dom"/>
</dbReference>
<feature type="domain" description="PKD" evidence="2">
    <location>
        <begin position="67"/>
        <end position="111"/>
    </location>
</feature>
<dbReference type="EMBL" id="CP007202">
    <property type="protein sequence ID" value="AJR03225.1"/>
    <property type="molecule type" value="Genomic_DNA"/>
</dbReference>
<dbReference type="SUPFAM" id="SSF49299">
    <property type="entry name" value="PKD domain"/>
    <property type="match status" value="2"/>
</dbReference>
<dbReference type="SMART" id="SM00089">
    <property type="entry name" value="PKD"/>
    <property type="match status" value="2"/>
</dbReference>
<dbReference type="InterPro" id="IPR013783">
    <property type="entry name" value="Ig-like_fold"/>
</dbReference>
<dbReference type="InterPro" id="IPR035986">
    <property type="entry name" value="PKD_dom_sf"/>
</dbReference>
<dbReference type="Proteomes" id="UP000032229">
    <property type="component" value="Chromosome"/>
</dbReference>
<proteinExistence type="predicted"/>
<dbReference type="PANTHER" id="PTHR36842:SF1">
    <property type="entry name" value="PROTEIN TOLB"/>
    <property type="match status" value="1"/>
</dbReference>
<name>A0A0C5WKE9_9FLAO</name>
<feature type="chain" id="PRO_5002191850" description="PKD domain-containing protein" evidence="1">
    <location>
        <begin position="24"/>
        <end position="530"/>
    </location>
</feature>
<dbReference type="PATRIC" id="fig|1454006.5.peg.1128"/>
<evidence type="ECO:0000259" key="2">
    <source>
        <dbReference type="PROSITE" id="PS50093"/>
    </source>
</evidence>
<dbReference type="Pfam" id="PF18911">
    <property type="entry name" value="PKD_4"/>
    <property type="match status" value="1"/>
</dbReference>
<dbReference type="HOGENOM" id="CLU_513765_0_0_10"/>
<reference evidence="3 4" key="1">
    <citation type="submission" date="2014-02" db="EMBL/GenBank/DDBJ databases">
        <authorList>
            <person name="Young C.-C."/>
            <person name="Hameed A."/>
            <person name="Huang H.-C."/>
            <person name="Shahina M."/>
        </authorList>
    </citation>
    <scope>NUCLEOTIDE SEQUENCE [LARGE SCALE GENOMIC DNA]</scope>
    <source>
        <strain evidence="3 4">CC-SAMT-1</strain>
    </source>
</reference>
<evidence type="ECO:0000313" key="4">
    <source>
        <dbReference type="Proteomes" id="UP000032229"/>
    </source>
</evidence>
<organism evidence="3 4">
    <name type="scientific">Siansivirga zeaxanthinifaciens CC-SAMT-1</name>
    <dbReference type="NCBI Taxonomy" id="1454006"/>
    <lineage>
        <taxon>Bacteria</taxon>
        <taxon>Pseudomonadati</taxon>
        <taxon>Bacteroidota</taxon>
        <taxon>Flavobacteriia</taxon>
        <taxon>Flavobacteriales</taxon>
        <taxon>Flavobacteriaceae</taxon>
        <taxon>Siansivirga</taxon>
    </lineage>
</organism>
<evidence type="ECO:0000256" key="1">
    <source>
        <dbReference type="SAM" id="SignalP"/>
    </source>
</evidence>
<dbReference type="STRING" id="1454006.AW14_05760"/>
<protein>
    <recommendedName>
        <fullName evidence="2">PKD domain-containing protein</fullName>
    </recommendedName>
</protein>
<dbReference type="PROSITE" id="PS51257">
    <property type="entry name" value="PROKAR_LIPOPROTEIN"/>
    <property type="match status" value="1"/>
</dbReference>
<feature type="domain" description="PKD" evidence="2">
    <location>
        <begin position="312"/>
        <end position="351"/>
    </location>
</feature>
<gene>
    <name evidence="3" type="ORF">AW14_05760</name>
</gene>
<dbReference type="RefSeq" id="WP_218916000.1">
    <property type="nucleotide sequence ID" value="NZ_CP007202.1"/>
</dbReference>
<sequence length="530" mass="57624">MKTIQFLSRFLMLGIILISTGCADDDKFVAYVPTSEDAAFSFTFSEENPNEVIFTPNTQVKTWYVHWDFGDNSSSEDYETRKIFLRKGDYDVRFKIFTDGGVAESIQTIVINQDFQGPNVLLNGEFNGSDYWTILPISDNVDVNFTGDKAVWTGGNWGQVGIYQPVHVEANVPYQIDMEVSGSGLTDSWYEVYIGSDIPMPGQDYADGGIRLGLNTWSGCGNEPFNGLLTEISCVGEGDGLVTFNTTGTVYFVIRGGGADYGTGLSLDNVSITPLLPGIERTDPLFPPIASFTVVKSGLEATFTDTSFFGESYLWDFGDGIGTSTEKNPTYTYAEEGTYTVKLKVSNADGSDEALKDLTFGASLNLINNGTFSDDSGWTIVNHYEAANTNGIVTIAGGVAKFNETTNSDWKHMGIYTAVELEPGTYQFDMDMTYSGINDLWGEVYLGATAPVQNADYTGDKYVLKAYNAWDCGGIKTYSGSAIASGCDGANNPGQFEITSAGTYYILFRTGGRTYGTSGVVIDNMSILKI</sequence>
<dbReference type="Pfam" id="PF00801">
    <property type="entry name" value="PKD"/>
    <property type="match status" value="1"/>
</dbReference>
<dbReference type="CDD" id="cd00146">
    <property type="entry name" value="PKD"/>
    <property type="match status" value="1"/>
</dbReference>
<feature type="signal peptide" evidence="1">
    <location>
        <begin position="1"/>
        <end position="23"/>
    </location>
</feature>
<dbReference type="PROSITE" id="PS50093">
    <property type="entry name" value="PKD"/>
    <property type="match status" value="2"/>
</dbReference>